<proteinExistence type="predicted"/>
<keyword evidence="3" id="KW-1185">Reference proteome</keyword>
<reference evidence="2 3" key="1">
    <citation type="journal article" date="2021" name="Plant Biotechnol. J.">
        <title>Multi-omics assisted identification of the key and species-specific regulatory components of drought-tolerant mechanisms in Gossypium stocksii.</title>
        <authorList>
            <person name="Yu D."/>
            <person name="Ke L."/>
            <person name="Zhang D."/>
            <person name="Wu Y."/>
            <person name="Sun Y."/>
            <person name="Mei J."/>
            <person name="Sun J."/>
            <person name="Sun Y."/>
        </authorList>
    </citation>
    <scope>NUCLEOTIDE SEQUENCE [LARGE SCALE GENOMIC DNA]</scope>
    <source>
        <strain evidence="3">cv. E1</strain>
        <tissue evidence="2">Leaf</tissue>
    </source>
</reference>
<dbReference type="Pfam" id="PF10536">
    <property type="entry name" value="PMD"/>
    <property type="match status" value="1"/>
</dbReference>
<dbReference type="PANTHER" id="PTHR46033:SF8">
    <property type="entry name" value="PROTEIN MAINTENANCE OF MERISTEMS-LIKE"/>
    <property type="match status" value="1"/>
</dbReference>
<dbReference type="EMBL" id="JAIQCV010000008">
    <property type="protein sequence ID" value="KAH1073544.1"/>
    <property type="molecule type" value="Genomic_DNA"/>
</dbReference>
<dbReference type="InterPro" id="IPR019557">
    <property type="entry name" value="AminoTfrase-like_pln_mobile"/>
</dbReference>
<dbReference type="InterPro" id="IPR044824">
    <property type="entry name" value="MAIN-like"/>
</dbReference>
<dbReference type="OrthoDB" id="1937804at2759"/>
<sequence>MTPINEFLIKKYLAATAAYIIRISSATQLSLIRLDNKHISVNQLQMAKDRILQCHFCNLPDHLSPLIETYLRETDFWHVALIGRGCKLNSKFISVLVERWRPKMHTFHLLCGECTITLEDMHLQLGLPVDGSVVTGPIQFGD</sequence>
<accession>A0A9D3V722</accession>
<evidence type="ECO:0000313" key="2">
    <source>
        <dbReference type="EMBL" id="KAH1073544.1"/>
    </source>
</evidence>
<dbReference type="Proteomes" id="UP000828251">
    <property type="component" value="Unassembled WGS sequence"/>
</dbReference>
<organism evidence="2 3">
    <name type="scientific">Gossypium stocksii</name>
    <dbReference type="NCBI Taxonomy" id="47602"/>
    <lineage>
        <taxon>Eukaryota</taxon>
        <taxon>Viridiplantae</taxon>
        <taxon>Streptophyta</taxon>
        <taxon>Embryophyta</taxon>
        <taxon>Tracheophyta</taxon>
        <taxon>Spermatophyta</taxon>
        <taxon>Magnoliopsida</taxon>
        <taxon>eudicotyledons</taxon>
        <taxon>Gunneridae</taxon>
        <taxon>Pentapetalae</taxon>
        <taxon>rosids</taxon>
        <taxon>malvids</taxon>
        <taxon>Malvales</taxon>
        <taxon>Malvaceae</taxon>
        <taxon>Malvoideae</taxon>
        <taxon>Gossypium</taxon>
    </lineage>
</organism>
<protein>
    <recommendedName>
        <fullName evidence="1">Aminotransferase-like plant mobile domain-containing protein</fullName>
    </recommendedName>
</protein>
<feature type="domain" description="Aminotransferase-like plant mobile" evidence="1">
    <location>
        <begin position="86"/>
        <end position="139"/>
    </location>
</feature>
<dbReference type="PANTHER" id="PTHR46033">
    <property type="entry name" value="PROTEIN MAIN-LIKE 2"/>
    <property type="match status" value="1"/>
</dbReference>
<gene>
    <name evidence="2" type="ORF">J1N35_025872</name>
</gene>
<dbReference type="AlphaFoldDB" id="A0A9D3V722"/>
<comment type="caution">
    <text evidence="2">The sequence shown here is derived from an EMBL/GenBank/DDBJ whole genome shotgun (WGS) entry which is preliminary data.</text>
</comment>
<name>A0A9D3V722_9ROSI</name>
<dbReference type="GO" id="GO:0010073">
    <property type="term" value="P:meristem maintenance"/>
    <property type="evidence" value="ECO:0007669"/>
    <property type="project" value="InterPro"/>
</dbReference>
<evidence type="ECO:0000259" key="1">
    <source>
        <dbReference type="Pfam" id="PF10536"/>
    </source>
</evidence>
<evidence type="ECO:0000313" key="3">
    <source>
        <dbReference type="Proteomes" id="UP000828251"/>
    </source>
</evidence>